<keyword evidence="23" id="KW-1185">Reference proteome</keyword>
<dbReference type="AlphaFoldDB" id="A0A8H7R2G0"/>
<dbReference type="PROSITE" id="PS50127">
    <property type="entry name" value="UBC_2"/>
    <property type="match status" value="1"/>
</dbReference>
<evidence type="ECO:0000256" key="9">
    <source>
        <dbReference type="ARBA" id="ARBA00022786"/>
    </source>
</evidence>
<evidence type="ECO:0000256" key="7">
    <source>
        <dbReference type="ARBA" id="ARBA00022692"/>
    </source>
</evidence>
<evidence type="ECO:0000256" key="4">
    <source>
        <dbReference type="ARBA" id="ARBA00008661"/>
    </source>
</evidence>
<accession>A0A8H7R2G0</accession>
<dbReference type="PROSITE" id="PS00183">
    <property type="entry name" value="UBC_1"/>
    <property type="match status" value="1"/>
</dbReference>
<evidence type="ECO:0000313" key="23">
    <source>
        <dbReference type="Proteomes" id="UP000603453"/>
    </source>
</evidence>
<dbReference type="Proteomes" id="UP000603453">
    <property type="component" value="Unassembled WGS sequence"/>
</dbReference>
<gene>
    <name evidence="22" type="ORF">INT47_002064</name>
</gene>
<evidence type="ECO:0000256" key="15">
    <source>
        <dbReference type="ARBA" id="ARBA00023242"/>
    </source>
</evidence>
<evidence type="ECO:0000256" key="19">
    <source>
        <dbReference type="PROSITE-ProRule" id="PRU10133"/>
    </source>
</evidence>
<evidence type="ECO:0000256" key="10">
    <source>
        <dbReference type="ARBA" id="ARBA00022840"/>
    </source>
</evidence>
<keyword evidence="9" id="KW-0833">Ubl conjugation pathway</keyword>
<dbReference type="SUPFAM" id="SSF54495">
    <property type="entry name" value="UBC-like"/>
    <property type="match status" value="1"/>
</dbReference>
<proteinExistence type="inferred from homology"/>
<dbReference type="InterPro" id="IPR016135">
    <property type="entry name" value="UBQ-conjugating_enzyme/RWD"/>
</dbReference>
<dbReference type="FunFam" id="3.10.110.10:FF:000035">
    <property type="entry name" value="SUMO-conjugating enzyme ubc9"/>
    <property type="match status" value="1"/>
</dbReference>
<dbReference type="InterPro" id="IPR002659">
    <property type="entry name" value="Glyco_trans_31"/>
</dbReference>
<dbReference type="Gene3D" id="3.10.110.10">
    <property type="entry name" value="Ubiquitin Conjugating Enzyme"/>
    <property type="match status" value="1"/>
</dbReference>
<sequence>MSAGISRSRLMEERKQWRKDHPHGFWARPGKNADNSLDLMNWTCGIPGKDDTPWEKATYKLVMIFPEDYPSKPPKCKFTPPLFHPNVYPSGTVCLSILNEDEGWKPAITVKQILLGVQDLLNDPNPESPAQQDAYMLFRKDKKEYERRHGVPSSSKERTRLSSLNVPPSYRLPILVLRLSCLIPASLGVYNNITKSYSRTTLDSTGLFQNKSTPLIHNVALVWCILAGYWSWILTTSMLRRWLHHYEISSAMVRLITLTVINWSVSAFLSSHYGIDQPIWKWMTICLIFLISNVLKITLTSNPRYYSHIEDMQEPRANHKSTFVRVLILPLTVVVFITMFASLYQVGQMRRQSSVLAEMRMVTPVGRQHPQLAESEVRVMVFVLSAWTPKSVQKRKVFRETTLKLMPKDSEHISYFYRFILGQPPNDQVKESVGPLIDQEIEDYDDILLLPCSDLYQDLSRKVYAAFEWADDYSFDYFLKTDDDIFVRWDTVSKEMELAGRTQRYWRGLAYWNIPPIRSTENKNGELIYPLPIFPPYTAGALYILSRDVVHLIAGVKGPRMFVKNEDQNLGIWLYPFNILPIHDRRIQQIDVCENDMIGKHFGDFGEADAIGGTMYDMLDNLKNGRKMCAGFKTSVCGMCYPCHGKGNHWKEWNFDCDDKKGVTLLNMPQLTVME</sequence>
<dbReference type="SMART" id="SM00212">
    <property type="entry name" value="UBCc"/>
    <property type="match status" value="1"/>
</dbReference>
<evidence type="ECO:0000256" key="5">
    <source>
        <dbReference type="ARBA" id="ARBA00022676"/>
    </source>
</evidence>
<evidence type="ECO:0000256" key="18">
    <source>
        <dbReference type="ARBA" id="ARBA00081544"/>
    </source>
</evidence>
<comment type="pathway">
    <text evidence="3">Protein modification; protein sumoylation.</text>
</comment>
<dbReference type="Gene3D" id="3.90.550.50">
    <property type="match status" value="1"/>
</dbReference>
<feature type="transmembrane region" description="Helical" evidence="20">
    <location>
        <begin position="215"/>
        <end position="239"/>
    </location>
</feature>
<evidence type="ECO:0000256" key="11">
    <source>
        <dbReference type="ARBA" id="ARBA00022968"/>
    </source>
</evidence>
<evidence type="ECO:0000256" key="3">
    <source>
        <dbReference type="ARBA" id="ARBA00004718"/>
    </source>
</evidence>
<comment type="similarity">
    <text evidence="4">Belongs to the glycosyltransferase 31 family.</text>
</comment>
<name>A0A8H7R2G0_9FUNG</name>
<evidence type="ECO:0000313" key="22">
    <source>
        <dbReference type="EMBL" id="KAG2202632.1"/>
    </source>
</evidence>
<evidence type="ECO:0000256" key="2">
    <source>
        <dbReference type="ARBA" id="ARBA00004323"/>
    </source>
</evidence>
<protein>
    <recommendedName>
        <fullName evidence="16">SUMO-conjugating enzyme UBC9</fullName>
    </recommendedName>
    <alternativeName>
        <fullName evidence="17">Ubiquitin carrier protein 9</fullName>
    </alternativeName>
    <alternativeName>
        <fullName evidence="18">Ubiquitin-conjugating enzyme E2-18 kDa</fullName>
    </alternativeName>
</protein>
<dbReference type="Pfam" id="PF12326">
    <property type="entry name" value="EOS1"/>
    <property type="match status" value="1"/>
</dbReference>
<dbReference type="CDD" id="cd23798">
    <property type="entry name" value="UBCc_UBE2I"/>
    <property type="match status" value="1"/>
</dbReference>
<evidence type="ECO:0000256" key="8">
    <source>
        <dbReference type="ARBA" id="ARBA00022741"/>
    </source>
</evidence>
<evidence type="ECO:0000256" key="1">
    <source>
        <dbReference type="ARBA" id="ARBA00004123"/>
    </source>
</evidence>
<comment type="subcellular location">
    <subcellularLocation>
        <location evidence="2">Golgi apparatus membrane</location>
        <topology evidence="2">Single-pass type II membrane protein</topology>
    </subcellularLocation>
    <subcellularLocation>
        <location evidence="1">Nucleus</location>
    </subcellularLocation>
</comment>
<dbReference type="GO" id="GO:0016925">
    <property type="term" value="P:protein sumoylation"/>
    <property type="evidence" value="ECO:0007669"/>
    <property type="project" value="UniProtKB-ARBA"/>
</dbReference>
<organism evidence="22 23">
    <name type="scientific">Mucor saturninus</name>
    <dbReference type="NCBI Taxonomy" id="64648"/>
    <lineage>
        <taxon>Eukaryota</taxon>
        <taxon>Fungi</taxon>
        <taxon>Fungi incertae sedis</taxon>
        <taxon>Mucoromycota</taxon>
        <taxon>Mucoromycotina</taxon>
        <taxon>Mucoromycetes</taxon>
        <taxon>Mucorales</taxon>
        <taxon>Mucorineae</taxon>
        <taxon>Mucoraceae</taxon>
        <taxon>Mucor</taxon>
    </lineage>
</organism>
<dbReference type="Pfam" id="PF00179">
    <property type="entry name" value="UQ_con"/>
    <property type="match status" value="1"/>
</dbReference>
<evidence type="ECO:0000256" key="6">
    <source>
        <dbReference type="ARBA" id="ARBA00022679"/>
    </source>
</evidence>
<dbReference type="InterPro" id="IPR023313">
    <property type="entry name" value="UBQ-conjugating_AS"/>
</dbReference>
<keyword evidence="14 20" id="KW-0472">Membrane</keyword>
<feature type="transmembrane region" description="Helical" evidence="20">
    <location>
        <begin position="170"/>
        <end position="190"/>
    </location>
</feature>
<keyword evidence="7 20" id="KW-0812">Transmembrane</keyword>
<dbReference type="GO" id="GO:0005634">
    <property type="term" value="C:nucleus"/>
    <property type="evidence" value="ECO:0007669"/>
    <property type="project" value="UniProtKB-SubCell"/>
</dbReference>
<dbReference type="GO" id="GO:0005789">
    <property type="term" value="C:endoplasmic reticulum membrane"/>
    <property type="evidence" value="ECO:0007669"/>
    <property type="project" value="InterPro"/>
</dbReference>
<dbReference type="GO" id="GO:0019787">
    <property type="term" value="F:ubiquitin-like protein transferase activity"/>
    <property type="evidence" value="ECO:0007669"/>
    <property type="project" value="UniProtKB-ARBA"/>
</dbReference>
<dbReference type="PANTHER" id="PTHR24067">
    <property type="entry name" value="UBIQUITIN-CONJUGATING ENZYME E2"/>
    <property type="match status" value="1"/>
</dbReference>
<evidence type="ECO:0000256" key="14">
    <source>
        <dbReference type="ARBA" id="ARBA00023136"/>
    </source>
</evidence>
<dbReference type="Pfam" id="PF01762">
    <property type="entry name" value="Galactosyl_T"/>
    <property type="match status" value="1"/>
</dbReference>
<reference evidence="22" key="1">
    <citation type="submission" date="2020-12" db="EMBL/GenBank/DDBJ databases">
        <title>Metabolic potential, ecology and presence of endohyphal bacteria is reflected in genomic diversity of Mucoromycotina.</title>
        <authorList>
            <person name="Muszewska A."/>
            <person name="Okrasinska A."/>
            <person name="Steczkiewicz K."/>
            <person name="Drgas O."/>
            <person name="Orlowska M."/>
            <person name="Perlinska-Lenart U."/>
            <person name="Aleksandrzak-Piekarczyk T."/>
            <person name="Szatraj K."/>
            <person name="Zielenkiewicz U."/>
            <person name="Pilsyk S."/>
            <person name="Malc E."/>
            <person name="Mieczkowski P."/>
            <person name="Kruszewska J.S."/>
            <person name="Biernat P."/>
            <person name="Pawlowska J."/>
        </authorList>
    </citation>
    <scope>NUCLEOTIDE SEQUENCE</scope>
    <source>
        <strain evidence="22">WA0000017839</strain>
    </source>
</reference>
<dbReference type="GO" id="GO:0034599">
    <property type="term" value="P:cellular response to oxidative stress"/>
    <property type="evidence" value="ECO:0007669"/>
    <property type="project" value="InterPro"/>
</dbReference>
<dbReference type="InterPro" id="IPR021100">
    <property type="entry name" value="N-glycosylation_EOS1"/>
</dbReference>
<feature type="transmembrane region" description="Helical" evidence="20">
    <location>
        <begin position="322"/>
        <end position="344"/>
    </location>
</feature>
<keyword evidence="6" id="KW-0808">Transferase</keyword>
<keyword evidence="12 20" id="KW-1133">Transmembrane helix</keyword>
<evidence type="ECO:0000256" key="20">
    <source>
        <dbReference type="SAM" id="Phobius"/>
    </source>
</evidence>
<dbReference type="GO" id="GO:0005524">
    <property type="term" value="F:ATP binding"/>
    <property type="evidence" value="ECO:0007669"/>
    <property type="project" value="UniProtKB-KW"/>
</dbReference>
<dbReference type="OrthoDB" id="2139606at2759"/>
<evidence type="ECO:0000256" key="13">
    <source>
        <dbReference type="ARBA" id="ARBA00023034"/>
    </source>
</evidence>
<keyword evidence="15" id="KW-0539">Nucleus</keyword>
<keyword evidence="5" id="KW-0328">Glycosyltransferase</keyword>
<keyword evidence="11" id="KW-0735">Signal-anchor</keyword>
<feature type="active site" description="Glycyl thioester intermediate" evidence="19">
    <location>
        <position position="94"/>
    </location>
</feature>
<feature type="transmembrane region" description="Helical" evidence="20">
    <location>
        <begin position="279"/>
        <end position="301"/>
    </location>
</feature>
<comment type="caution">
    <text evidence="22">The sequence shown here is derived from an EMBL/GenBank/DDBJ whole genome shotgun (WGS) entry which is preliminary data.</text>
</comment>
<dbReference type="InterPro" id="IPR000608">
    <property type="entry name" value="UBC"/>
</dbReference>
<keyword evidence="13" id="KW-0333">Golgi apparatus</keyword>
<dbReference type="GO" id="GO:0000139">
    <property type="term" value="C:Golgi membrane"/>
    <property type="evidence" value="ECO:0007669"/>
    <property type="project" value="UniProtKB-SubCell"/>
</dbReference>
<evidence type="ECO:0000256" key="16">
    <source>
        <dbReference type="ARBA" id="ARBA00039165"/>
    </source>
</evidence>
<dbReference type="GO" id="GO:0005694">
    <property type="term" value="C:chromosome"/>
    <property type="evidence" value="ECO:0007669"/>
    <property type="project" value="UniProtKB-ARBA"/>
</dbReference>
<keyword evidence="8" id="KW-0547">Nucleotide-binding</keyword>
<evidence type="ECO:0000259" key="21">
    <source>
        <dbReference type="PROSITE" id="PS50127"/>
    </source>
</evidence>
<feature type="domain" description="UBC core" evidence="21">
    <location>
        <begin position="5"/>
        <end position="158"/>
    </location>
</feature>
<dbReference type="GO" id="GO:0016758">
    <property type="term" value="F:hexosyltransferase activity"/>
    <property type="evidence" value="ECO:0007669"/>
    <property type="project" value="InterPro"/>
</dbReference>
<evidence type="ECO:0000256" key="12">
    <source>
        <dbReference type="ARBA" id="ARBA00022989"/>
    </source>
</evidence>
<evidence type="ECO:0000256" key="17">
    <source>
        <dbReference type="ARBA" id="ARBA00044296"/>
    </source>
</evidence>
<dbReference type="InterPro" id="IPR050113">
    <property type="entry name" value="Ub_conjugating_enzyme"/>
</dbReference>
<keyword evidence="10" id="KW-0067">ATP-binding</keyword>
<dbReference type="EMBL" id="JAEPRD010000058">
    <property type="protein sequence ID" value="KAG2202632.1"/>
    <property type="molecule type" value="Genomic_DNA"/>
</dbReference>